<evidence type="ECO:0000313" key="2">
    <source>
        <dbReference type="Proteomes" id="UP000074561"/>
    </source>
</evidence>
<gene>
    <name evidence="1" type="ORF">CPter91_4195</name>
</gene>
<evidence type="ECO:0000313" key="1">
    <source>
        <dbReference type="EMBL" id="AMP06510.1"/>
    </source>
</evidence>
<dbReference type="KEGG" id="cpra:CPter91_4195"/>
<dbReference type="AlphaFoldDB" id="A0A127Q8V8"/>
<sequence>MNGATTDNDVILQCHFTHEVHPTWSAGLGNGPDTFASQAGCLASDERNLVVSIAD</sequence>
<proteinExistence type="predicted"/>
<name>A0A127Q8V8_9BURK</name>
<organism evidence="1 2">
    <name type="scientific">Collimonas pratensis</name>
    <dbReference type="NCBI Taxonomy" id="279113"/>
    <lineage>
        <taxon>Bacteria</taxon>
        <taxon>Pseudomonadati</taxon>
        <taxon>Pseudomonadota</taxon>
        <taxon>Betaproteobacteria</taxon>
        <taxon>Burkholderiales</taxon>
        <taxon>Oxalobacteraceae</taxon>
        <taxon>Collimonas</taxon>
    </lineage>
</organism>
<dbReference type="EMBL" id="CP013234">
    <property type="protein sequence ID" value="AMP06510.1"/>
    <property type="molecule type" value="Genomic_DNA"/>
</dbReference>
<accession>A0A127Q8V8</accession>
<dbReference type="Proteomes" id="UP000074561">
    <property type="component" value="Chromosome"/>
</dbReference>
<dbReference type="STRING" id="279113.CPter91_4195"/>
<protein>
    <submittedName>
        <fullName evidence="1">Uncharacterized protein</fullName>
    </submittedName>
</protein>
<reference evidence="1 2" key="1">
    <citation type="submission" date="2015-11" db="EMBL/GenBank/DDBJ databases">
        <title>Exploring the genomic traits of fungus-feeding bacterial genus Collimonas.</title>
        <authorList>
            <person name="Song C."/>
            <person name="Schmidt R."/>
            <person name="de Jager V."/>
            <person name="Krzyzanowska D."/>
            <person name="Jongedijk E."/>
            <person name="Cankar K."/>
            <person name="Beekwilder J."/>
            <person name="van Veen A."/>
            <person name="de Boer W."/>
            <person name="van Veen J.A."/>
            <person name="Garbeva P."/>
        </authorList>
    </citation>
    <scope>NUCLEOTIDE SEQUENCE [LARGE SCALE GENOMIC DNA]</scope>
    <source>
        <strain evidence="1 2">Ter91</strain>
    </source>
</reference>